<feature type="region of interest" description="Disordered" evidence="1">
    <location>
        <begin position="210"/>
        <end position="244"/>
    </location>
</feature>
<sequence length="453" mass="49313">MNPNGDKSPSDARRDRAGGSIAQGSNVHRQNPKNVAPTIPSPRSQHREDPRIRPTTHTSYSTSINSQAIPNPGNNSYYDYNPVSGRSTFVNNIDSNNVVNLSISGVGNREGIIYTSSNTDSDSDSSSTFSESSTSDESTINSPSAENNYSEQAQPTQPERVELRGAVTDQVCSGFVTESYRLANGGSYSSVTLCSHNNARCDNLRRQYGVGETRSPTNEGLRRPEARSRNQARARVPEFPRDYNGNLAGQTLRLTPEISSMRGLRNFTIRGGNFSSDTFIEFHHDSPVSNNTNMGHGVPFFSGSSNVRFNNGNFSAQSGYRAAAPTSFGNIHNPVGHVRNRAPGANIPNSTYVPQGPGLEDWINQTVDDAFSTAGQASQDIVNLINGSGDLLTANVPGAHITTVNGDYHEYRATREVRSNEGQGVQILRVTGNAHFYDHPDSRYPFDSGPYRR</sequence>
<dbReference type="Proteomes" id="UP000807469">
    <property type="component" value="Unassembled WGS sequence"/>
</dbReference>
<evidence type="ECO:0000256" key="1">
    <source>
        <dbReference type="SAM" id="MobiDB-lite"/>
    </source>
</evidence>
<accession>A0A9P5YPM5</accession>
<protein>
    <submittedName>
        <fullName evidence="2">Uncharacterized protein</fullName>
    </submittedName>
</protein>
<feature type="compositionally biased region" description="Low complexity" evidence="1">
    <location>
        <begin position="115"/>
        <end position="144"/>
    </location>
</feature>
<feature type="compositionally biased region" description="Polar residues" evidence="1">
    <location>
        <begin position="22"/>
        <end position="33"/>
    </location>
</feature>
<organism evidence="2 3">
    <name type="scientific">Pholiota conissans</name>
    <dbReference type="NCBI Taxonomy" id="109636"/>
    <lineage>
        <taxon>Eukaryota</taxon>
        <taxon>Fungi</taxon>
        <taxon>Dikarya</taxon>
        <taxon>Basidiomycota</taxon>
        <taxon>Agaricomycotina</taxon>
        <taxon>Agaricomycetes</taxon>
        <taxon>Agaricomycetidae</taxon>
        <taxon>Agaricales</taxon>
        <taxon>Agaricineae</taxon>
        <taxon>Strophariaceae</taxon>
        <taxon>Pholiota</taxon>
    </lineage>
</organism>
<evidence type="ECO:0000313" key="2">
    <source>
        <dbReference type="EMBL" id="KAF9473598.1"/>
    </source>
</evidence>
<dbReference type="EMBL" id="MU155430">
    <property type="protein sequence ID" value="KAF9473598.1"/>
    <property type="molecule type" value="Genomic_DNA"/>
</dbReference>
<name>A0A9P5YPM5_9AGAR</name>
<dbReference type="AlphaFoldDB" id="A0A9P5YPM5"/>
<feature type="region of interest" description="Disordered" evidence="1">
    <location>
        <begin position="114"/>
        <end position="158"/>
    </location>
</feature>
<feature type="region of interest" description="Disordered" evidence="1">
    <location>
        <begin position="1"/>
        <end position="79"/>
    </location>
</feature>
<feature type="compositionally biased region" description="Polar residues" evidence="1">
    <location>
        <begin position="55"/>
        <end position="79"/>
    </location>
</feature>
<comment type="caution">
    <text evidence="2">The sequence shown here is derived from an EMBL/GenBank/DDBJ whole genome shotgun (WGS) entry which is preliminary data.</text>
</comment>
<feature type="compositionally biased region" description="Polar residues" evidence="1">
    <location>
        <begin position="145"/>
        <end position="157"/>
    </location>
</feature>
<reference evidence="2" key="1">
    <citation type="submission" date="2020-11" db="EMBL/GenBank/DDBJ databases">
        <authorList>
            <consortium name="DOE Joint Genome Institute"/>
            <person name="Ahrendt S."/>
            <person name="Riley R."/>
            <person name="Andreopoulos W."/>
            <person name="Labutti K."/>
            <person name="Pangilinan J."/>
            <person name="Ruiz-Duenas F.J."/>
            <person name="Barrasa J.M."/>
            <person name="Sanchez-Garcia M."/>
            <person name="Camarero S."/>
            <person name="Miyauchi S."/>
            <person name="Serrano A."/>
            <person name="Linde D."/>
            <person name="Babiker R."/>
            <person name="Drula E."/>
            <person name="Ayuso-Fernandez I."/>
            <person name="Pacheco R."/>
            <person name="Padilla G."/>
            <person name="Ferreira P."/>
            <person name="Barriuso J."/>
            <person name="Kellner H."/>
            <person name="Castanera R."/>
            <person name="Alfaro M."/>
            <person name="Ramirez L."/>
            <person name="Pisabarro A.G."/>
            <person name="Kuo A."/>
            <person name="Tritt A."/>
            <person name="Lipzen A."/>
            <person name="He G."/>
            <person name="Yan M."/>
            <person name="Ng V."/>
            <person name="Cullen D."/>
            <person name="Martin F."/>
            <person name="Rosso M.-N."/>
            <person name="Henrissat B."/>
            <person name="Hibbett D."/>
            <person name="Martinez A.T."/>
            <person name="Grigoriev I.V."/>
        </authorList>
    </citation>
    <scope>NUCLEOTIDE SEQUENCE</scope>
    <source>
        <strain evidence="2">CIRM-BRFM 674</strain>
    </source>
</reference>
<keyword evidence="3" id="KW-1185">Reference proteome</keyword>
<proteinExistence type="predicted"/>
<evidence type="ECO:0000313" key="3">
    <source>
        <dbReference type="Proteomes" id="UP000807469"/>
    </source>
</evidence>
<feature type="compositionally biased region" description="Basic and acidic residues" evidence="1">
    <location>
        <begin position="8"/>
        <end position="17"/>
    </location>
</feature>
<gene>
    <name evidence="2" type="ORF">BDN70DRAFT_885688</name>
</gene>